<name>Q9NIT1_BABBO</name>
<gene>
    <name evidence="1" type="primary">ves1-alpha</name>
</gene>
<organism evidence="1">
    <name type="scientific">Babesia bovis</name>
    <dbReference type="NCBI Taxonomy" id="5865"/>
    <lineage>
        <taxon>Eukaryota</taxon>
        <taxon>Sar</taxon>
        <taxon>Alveolata</taxon>
        <taxon>Apicomplexa</taxon>
        <taxon>Aconoidasida</taxon>
        <taxon>Piroplasmida</taxon>
        <taxon>Babesiidae</taxon>
        <taxon>Babesia</taxon>
    </lineage>
</organism>
<reference evidence="1" key="1">
    <citation type="journal article" date="2000" name="Mol. Cell">
        <title>The ves multigene family of B. bovis encodes components of rapid antigenic variation at the infected erythrocyte surface.</title>
        <authorList>
            <person name="Allred D.R."/>
            <person name="Carlton J.M."/>
            <person name="Satcher R.L."/>
            <person name="Long J.A."/>
            <person name="Brown W.C."/>
            <person name="Patterson P.E."/>
            <person name="O'Connor R.M."/>
            <person name="Stroup S.E."/>
        </authorList>
    </citation>
    <scope>NUCLEOTIDE SEQUENCE</scope>
</reference>
<feature type="non-terminal residue" evidence="1">
    <location>
        <position position="1"/>
    </location>
</feature>
<dbReference type="EMBL" id="AF195560">
    <property type="protein sequence ID" value="AAF31379.1"/>
    <property type="molecule type" value="mRNA"/>
</dbReference>
<feature type="non-terminal residue" evidence="1">
    <location>
        <position position="205"/>
    </location>
</feature>
<dbReference type="AlphaFoldDB" id="Q9NIT1"/>
<sequence length="205" mass="22603">QEALEGKEKKAIEEVKKKLTEAKKGLESARTGLEKVKNGLNGKLKDAMTKLGELTTSGKGKLKEAEKKLEAANRNDFDKGKNMIRDAINGLRKNLEALKEGVEEQKKQNRKIVMCAVGEISDVGTDVNELEKVLQGEISHEYTTLLSTIDNLISICNSPKCPSCKSHSDKCGQQTTPKQCPECLQQYNDGFPSPLQAFLEDRLPG</sequence>
<accession>Q9NIT1</accession>
<evidence type="ECO:0000313" key="1">
    <source>
        <dbReference type="EMBL" id="AAF31379.1"/>
    </source>
</evidence>
<dbReference type="VEuPathDB" id="PiroplasmaDB:BBOV_I004520"/>
<proteinExistence type="evidence at transcript level"/>
<protein>
    <submittedName>
        <fullName evidence="1">Variant erythrocyte surface antigen-1a</fullName>
    </submittedName>
</protein>